<evidence type="ECO:0000256" key="1">
    <source>
        <dbReference type="ARBA" id="ARBA00009986"/>
    </source>
</evidence>
<dbReference type="InterPro" id="IPR016162">
    <property type="entry name" value="Ald_DH_N"/>
</dbReference>
<evidence type="ECO:0000256" key="2">
    <source>
        <dbReference type="ARBA" id="ARBA00023002"/>
    </source>
</evidence>
<feature type="region of interest" description="Disordered" evidence="3">
    <location>
        <begin position="192"/>
        <end position="264"/>
    </location>
</feature>
<proteinExistence type="inferred from homology"/>
<reference evidence="6" key="1">
    <citation type="journal article" date="2019" name="Int. J. Syst. Evol. Microbiol.">
        <title>The Global Catalogue of Microorganisms (GCM) 10K type strain sequencing project: providing services to taxonomists for standard genome sequencing and annotation.</title>
        <authorList>
            <consortium name="The Broad Institute Genomics Platform"/>
            <consortium name="The Broad Institute Genome Sequencing Center for Infectious Disease"/>
            <person name="Wu L."/>
            <person name="Ma J."/>
        </authorList>
    </citation>
    <scope>NUCLEOTIDE SEQUENCE [LARGE SCALE GENOMIC DNA]</scope>
    <source>
        <strain evidence="6">NBRC 108728</strain>
    </source>
</reference>
<dbReference type="InterPro" id="IPR016161">
    <property type="entry name" value="Ald_DH/histidinol_DH"/>
</dbReference>
<dbReference type="Proteomes" id="UP001321486">
    <property type="component" value="Chromosome"/>
</dbReference>
<evidence type="ECO:0000313" key="5">
    <source>
        <dbReference type="EMBL" id="BDZ52217.1"/>
    </source>
</evidence>
<feature type="compositionally biased region" description="Low complexity" evidence="3">
    <location>
        <begin position="205"/>
        <end position="225"/>
    </location>
</feature>
<name>A0ABM8GUR1_9MICO</name>
<dbReference type="PANTHER" id="PTHR43570">
    <property type="entry name" value="ALDEHYDE DEHYDROGENASE"/>
    <property type="match status" value="1"/>
</dbReference>
<evidence type="ECO:0000313" key="6">
    <source>
        <dbReference type="Proteomes" id="UP001321486"/>
    </source>
</evidence>
<dbReference type="EMBL" id="AP027732">
    <property type="protein sequence ID" value="BDZ52217.1"/>
    <property type="molecule type" value="Genomic_DNA"/>
</dbReference>
<keyword evidence="6" id="KW-1185">Reference proteome</keyword>
<keyword evidence="2" id="KW-0560">Oxidoreductase</keyword>
<dbReference type="InterPro" id="IPR012394">
    <property type="entry name" value="Aldehyde_DH_NAD(P)"/>
</dbReference>
<dbReference type="Pfam" id="PF00171">
    <property type="entry name" value="Aldedh"/>
    <property type="match status" value="1"/>
</dbReference>
<accession>A0ABM8GUR1</accession>
<protein>
    <recommendedName>
        <fullName evidence="4">Aldehyde dehydrogenase domain-containing protein</fullName>
    </recommendedName>
</protein>
<dbReference type="Gene3D" id="3.40.605.10">
    <property type="entry name" value="Aldehyde Dehydrogenase, Chain A, domain 1"/>
    <property type="match status" value="1"/>
</dbReference>
<evidence type="ECO:0000256" key="3">
    <source>
        <dbReference type="SAM" id="MobiDB-lite"/>
    </source>
</evidence>
<comment type="similarity">
    <text evidence="1">Belongs to the aldehyde dehydrogenase family.</text>
</comment>
<dbReference type="PANTHER" id="PTHR43570:SF16">
    <property type="entry name" value="ALDEHYDE DEHYDROGENASE TYPE III, ISOFORM Q"/>
    <property type="match status" value="1"/>
</dbReference>
<gene>
    <name evidence="5" type="ORF">GCM10025867_44580</name>
</gene>
<organism evidence="5 6">
    <name type="scientific">Frondihabitans sucicola</name>
    <dbReference type="NCBI Taxonomy" id="1268041"/>
    <lineage>
        <taxon>Bacteria</taxon>
        <taxon>Bacillati</taxon>
        <taxon>Actinomycetota</taxon>
        <taxon>Actinomycetes</taxon>
        <taxon>Micrococcales</taxon>
        <taxon>Microbacteriaceae</taxon>
        <taxon>Frondihabitans</taxon>
    </lineage>
</organism>
<dbReference type="InterPro" id="IPR015590">
    <property type="entry name" value="Aldehyde_DH_dom"/>
</dbReference>
<evidence type="ECO:0000259" key="4">
    <source>
        <dbReference type="Pfam" id="PF00171"/>
    </source>
</evidence>
<feature type="compositionally biased region" description="Low complexity" evidence="3">
    <location>
        <begin position="233"/>
        <end position="252"/>
    </location>
</feature>
<sequence length="264" mass="28479">MRLVALNLARSILRVGASRKTCREEHTMTDVTKVVADLRATYDRGATKPLAFRLGQLKALRRMLIDNSAEIERALFDDLRKHPDEALLTEINVVLSEIDVALRHLRSWLRPKKQPVPLLIAPATARIVREPLGVVLIIAPWNYPVQLLLNPLVAALAAGNAVVLKPSELAPATSATLARLVRGALDPAAVSVVEGERPRRRRCSRSTSTTSSSPAASASAGSSPQRRPRSSPRRPSSSAASRRSGSTTPSTSRSRRAGSRGASS</sequence>
<feature type="domain" description="Aldehyde dehydrogenase" evidence="4">
    <location>
        <begin position="26"/>
        <end position="196"/>
    </location>
</feature>
<dbReference type="SUPFAM" id="SSF53720">
    <property type="entry name" value="ALDH-like"/>
    <property type="match status" value="1"/>
</dbReference>